<keyword evidence="1" id="KW-0812">Transmembrane</keyword>
<proteinExistence type="inferred from homology"/>
<keyword evidence="5" id="KW-1185">Reference proteome</keyword>
<keyword evidence="1" id="KW-1133">Transmembrane helix</keyword>
<comment type="caution">
    <text evidence="1">Lacks conserved residue(s) required for the propagation of feature annotation.</text>
</comment>
<dbReference type="AlphaFoldDB" id="A0A934UWX8"/>
<dbReference type="InterPro" id="IPR002994">
    <property type="entry name" value="Surf1/Shy1"/>
</dbReference>
<keyword evidence="1" id="KW-0472">Membrane</keyword>
<name>A0A934UWX8_9MICO</name>
<accession>A0A934UWX8</accession>
<feature type="chain" id="PRO_5039021406" description="SURF1-like protein" evidence="3">
    <location>
        <begin position="22"/>
        <end position="308"/>
    </location>
</feature>
<evidence type="ECO:0000256" key="3">
    <source>
        <dbReference type="SAM" id="SignalP"/>
    </source>
</evidence>
<protein>
    <recommendedName>
        <fullName evidence="1">SURF1-like protein</fullName>
    </recommendedName>
</protein>
<gene>
    <name evidence="4" type="ORF">JD292_01330</name>
</gene>
<evidence type="ECO:0000313" key="4">
    <source>
        <dbReference type="EMBL" id="MBK0420723.1"/>
    </source>
</evidence>
<comment type="caution">
    <text evidence="4">The sequence shown here is derived from an EMBL/GenBank/DDBJ whole genome shotgun (WGS) entry which is preliminary data.</text>
</comment>
<dbReference type="GO" id="GO:0005886">
    <property type="term" value="C:plasma membrane"/>
    <property type="evidence" value="ECO:0007669"/>
    <property type="project" value="UniProtKB-SubCell"/>
</dbReference>
<evidence type="ECO:0000256" key="1">
    <source>
        <dbReference type="RuleBase" id="RU363076"/>
    </source>
</evidence>
<reference evidence="4" key="1">
    <citation type="submission" date="2020-12" db="EMBL/GenBank/DDBJ databases">
        <title>Leucobacter sp. CAS2, isolated from Chromium sludge.</title>
        <authorList>
            <person name="Xu Z."/>
        </authorList>
    </citation>
    <scope>NUCLEOTIDE SEQUENCE</scope>
    <source>
        <strain evidence="4">CSA2</strain>
    </source>
</reference>
<keyword evidence="1" id="KW-1003">Cell membrane</keyword>
<comment type="similarity">
    <text evidence="1">Belongs to the SURF1 family.</text>
</comment>
<sequence>MRRPVWILSLLLALAVASAFAWLGQWQMGSAIRTDNTETINTEEMRPIDEVDTLGKGVTDEAAGVLVSTSGRFVAGDSRIIAPRTNDGRAGAWVVGHLVSGEGAGETSSLAVAIGWAPSVEDAERALAAVEADPGFAKERRLEGRYMPPDGPEVPKPDEDPQTMHTMLAPALANSWSDTFGPVRSGYLVLHPEGAANASLLESAALDAIDSVPPLPPEKVNWLNVFYAIEWIVFAGFAIFFWFRLTRDAWEKEHELQLLEAEEAARAAAGPDPDRSVDADADPAAAAQAADQDHSVPPSPDGALRSKP</sequence>
<feature type="signal peptide" evidence="3">
    <location>
        <begin position="1"/>
        <end position="21"/>
    </location>
</feature>
<dbReference type="EMBL" id="JAEHOI010000001">
    <property type="protein sequence ID" value="MBK0420723.1"/>
    <property type="molecule type" value="Genomic_DNA"/>
</dbReference>
<organism evidence="4 5">
    <name type="scientific">Leucobacter edaphi</name>
    <dbReference type="NCBI Taxonomy" id="2796472"/>
    <lineage>
        <taxon>Bacteria</taxon>
        <taxon>Bacillati</taxon>
        <taxon>Actinomycetota</taxon>
        <taxon>Actinomycetes</taxon>
        <taxon>Micrococcales</taxon>
        <taxon>Microbacteriaceae</taxon>
        <taxon>Leucobacter</taxon>
    </lineage>
</organism>
<evidence type="ECO:0000256" key="2">
    <source>
        <dbReference type="SAM" id="MobiDB-lite"/>
    </source>
</evidence>
<dbReference type="Proteomes" id="UP000618733">
    <property type="component" value="Unassembled WGS sequence"/>
</dbReference>
<feature type="transmembrane region" description="Helical" evidence="1">
    <location>
        <begin position="222"/>
        <end position="243"/>
    </location>
</feature>
<dbReference type="Pfam" id="PF02104">
    <property type="entry name" value="SURF1"/>
    <property type="match status" value="1"/>
</dbReference>
<evidence type="ECO:0000313" key="5">
    <source>
        <dbReference type="Proteomes" id="UP000618733"/>
    </source>
</evidence>
<feature type="region of interest" description="Disordered" evidence="2">
    <location>
        <begin position="264"/>
        <end position="308"/>
    </location>
</feature>
<keyword evidence="3" id="KW-0732">Signal</keyword>
<comment type="subcellular location">
    <subcellularLocation>
        <location evidence="1">Cell membrane</location>
        <topology evidence="1">Multi-pass membrane protein</topology>
    </subcellularLocation>
</comment>